<reference evidence="3" key="1">
    <citation type="submission" date="2017-05" db="EMBL/GenBank/DDBJ databases">
        <title>Complete and WGS of Bordetella genogroups.</title>
        <authorList>
            <person name="Spilker T."/>
            <person name="Lipuma J."/>
        </authorList>
    </citation>
    <scope>NUCLEOTIDE SEQUENCE</scope>
    <source>
        <strain evidence="3">AU21707</strain>
    </source>
</reference>
<feature type="transmembrane region" description="Helical" evidence="1">
    <location>
        <begin position="103"/>
        <end position="122"/>
    </location>
</feature>
<organism evidence="3 4">
    <name type="scientific">Bordetella genomosp. 9</name>
    <dbReference type="NCBI Taxonomy" id="1416803"/>
    <lineage>
        <taxon>Bacteria</taxon>
        <taxon>Pseudomonadati</taxon>
        <taxon>Pseudomonadota</taxon>
        <taxon>Betaproteobacteria</taxon>
        <taxon>Burkholderiales</taxon>
        <taxon>Alcaligenaceae</taxon>
        <taxon>Bordetella</taxon>
    </lineage>
</organism>
<dbReference type="OrthoDB" id="7348799at2"/>
<dbReference type="Proteomes" id="UP000216857">
    <property type="component" value="Unassembled WGS sequence"/>
</dbReference>
<keyword evidence="1" id="KW-0472">Membrane</keyword>
<gene>
    <name evidence="3" type="ORF">CAL26_02050</name>
</gene>
<dbReference type="InterPro" id="IPR036938">
    <property type="entry name" value="PAP2/HPO_sf"/>
</dbReference>
<dbReference type="RefSeq" id="WP_094845268.1">
    <property type="nucleotide sequence ID" value="NZ_NEVJ01000001.1"/>
</dbReference>
<feature type="transmembrane region" description="Helical" evidence="1">
    <location>
        <begin position="187"/>
        <end position="209"/>
    </location>
</feature>
<feature type="transmembrane region" description="Helical" evidence="1">
    <location>
        <begin position="12"/>
        <end position="34"/>
    </location>
</feature>
<accession>A0A261RPD6</accession>
<comment type="caution">
    <text evidence="3">The sequence shown here is derived from an EMBL/GenBank/DDBJ whole genome shotgun (WGS) entry which is preliminary data.</text>
</comment>
<dbReference type="Gene3D" id="1.20.144.10">
    <property type="entry name" value="Phosphatidic acid phosphatase type 2/haloperoxidase"/>
    <property type="match status" value="1"/>
</dbReference>
<keyword evidence="1" id="KW-0812">Transmembrane</keyword>
<dbReference type="InterPro" id="IPR000326">
    <property type="entry name" value="PAP2/HPO"/>
</dbReference>
<dbReference type="CDD" id="cd03396">
    <property type="entry name" value="PAP2_like_6"/>
    <property type="match status" value="1"/>
</dbReference>
<feature type="transmembrane region" description="Helical" evidence="1">
    <location>
        <begin position="215"/>
        <end position="235"/>
    </location>
</feature>
<sequence length="249" mass="27104">MRSYVVAPAKAAIRFDTYLLTHVLGVTLLLALLAEAVNRSGLDLAVSRYFFDAAANTFPWRASRALEILGHRVVLVLPIGVAVAAIAAAIASHWFTVLRPWRGALWGIAATCVLGQVLISQLKHYTALPRPYALEMFGGYANYPTHFWAANRREGGGALPSNHAGAGYAMLSLYFAGWALRRPEWRWVGLAVGIAAGLMFALVRIMQGAHFLSQTIWSACVMWGIASIVFAPLLVRSPPPLTVAKQHAR</sequence>
<evidence type="ECO:0000313" key="3">
    <source>
        <dbReference type="EMBL" id="OZI26153.1"/>
    </source>
</evidence>
<keyword evidence="4" id="KW-1185">Reference proteome</keyword>
<dbReference type="AlphaFoldDB" id="A0A261RPD6"/>
<feature type="transmembrane region" description="Helical" evidence="1">
    <location>
        <begin position="69"/>
        <end position="91"/>
    </location>
</feature>
<dbReference type="SUPFAM" id="SSF48317">
    <property type="entry name" value="Acid phosphatase/Vanadium-dependent haloperoxidase"/>
    <property type="match status" value="1"/>
</dbReference>
<feature type="domain" description="Phosphatidic acid phosphatase type 2/haloperoxidase" evidence="2">
    <location>
        <begin position="105"/>
        <end position="230"/>
    </location>
</feature>
<evidence type="ECO:0000256" key="1">
    <source>
        <dbReference type="SAM" id="Phobius"/>
    </source>
</evidence>
<proteinExistence type="predicted"/>
<protein>
    <submittedName>
        <fullName evidence="3">Acid phosphatase</fullName>
    </submittedName>
</protein>
<dbReference type="Pfam" id="PF01569">
    <property type="entry name" value="PAP2"/>
    <property type="match status" value="1"/>
</dbReference>
<feature type="transmembrane region" description="Helical" evidence="1">
    <location>
        <begin position="163"/>
        <end position="180"/>
    </location>
</feature>
<dbReference type="EMBL" id="NEVJ01000001">
    <property type="protein sequence ID" value="OZI26153.1"/>
    <property type="molecule type" value="Genomic_DNA"/>
</dbReference>
<name>A0A261RPD6_9BORD</name>
<evidence type="ECO:0000259" key="2">
    <source>
        <dbReference type="Pfam" id="PF01569"/>
    </source>
</evidence>
<keyword evidence="1" id="KW-1133">Transmembrane helix</keyword>
<evidence type="ECO:0000313" key="4">
    <source>
        <dbReference type="Proteomes" id="UP000216857"/>
    </source>
</evidence>